<reference evidence="1" key="1">
    <citation type="submission" date="2022-07" db="EMBL/GenBank/DDBJ databases">
        <title>Genome sequencing of Photobacterium atrarenae GJH2-4.</title>
        <authorList>
            <person name="Park S.-J."/>
        </authorList>
    </citation>
    <scope>NUCLEOTIDE SEQUENCE</scope>
    <source>
        <strain evidence="1">GJH2-4</strain>
    </source>
</reference>
<dbReference type="CDD" id="cd00580">
    <property type="entry name" value="CHMI"/>
    <property type="match status" value="1"/>
</dbReference>
<protein>
    <submittedName>
        <fullName evidence="1">5-carboxymethyl-2-hydroxymuconate Delta-isomerase</fullName>
    </submittedName>
</protein>
<dbReference type="PANTHER" id="PTHR37950:SF1">
    <property type="entry name" value="4-HYDROXYPHENYLACETATE CATABOLISM PROTEIN"/>
    <property type="match status" value="1"/>
</dbReference>
<accession>A0ABY5GLU1</accession>
<sequence>MPHCIIEYSKELEAAISPDELSSVVFQGALESGLFTPADIKTRVIPYTSYQVGGTTAGFVHVTARILAGRDETKKKNLSHHILQKLQQVDQPNTSYTVEVVDIDVASYAKSVS</sequence>
<gene>
    <name evidence="1" type="ORF">NNL38_17090</name>
</gene>
<organism evidence="1 2">
    <name type="scientific">Photobacterium atrarenae</name>
    <dbReference type="NCBI Taxonomy" id="865757"/>
    <lineage>
        <taxon>Bacteria</taxon>
        <taxon>Pseudomonadati</taxon>
        <taxon>Pseudomonadota</taxon>
        <taxon>Gammaproteobacteria</taxon>
        <taxon>Vibrionales</taxon>
        <taxon>Vibrionaceae</taxon>
        <taxon>Photobacterium</taxon>
    </lineage>
</organism>
<dbReference type="InterPro" id="IPR004220">
    <property type="entry name" value="5-COMe_2-OHmuconate_Isoase"/>
</dbReference>
<evidence type="ECO:0000313" key="1">
    <source>
        <dbReference type="EMBL" id="UTV30293.1"/>
    </source>
</evidence>
<dbReference type="Proteomes" id="UP001057998">
    <property type="component" value="Chromosome 2"/>
</dbReference>
<dbReference type="EMBL" id="CP101509">
    <property type="protein sequence ID" value="UTV30293.1"/>
    <property type="molecule type" value="Genomic_DNA"/>
</dbReference>
<dbReference type="PANTHER" id="PTHR37950">
    <property type="entry name" value="4-HYDROXYPHENYLACETATE CATABOLISM PROTEIN"/>
    <property type="match status" value="1"/>
</dbReference>
<evidence type="ECO:0000313" key="2">
    <source>
        <dbReference type="Proteomes" id="UP001057998"/>
    </source>
</evidence>
<dbReference type="InterPro" id="IPR014347">
    <property type="entry name" value="Tautomerase/MIF_sf"/>
</dbReference>
<dbReference type="RefSeq" id="WP_255391639.1">
    <property type="nucleotide sequence ID" value="NZ_CP101509.1"/>
</dbReference>
<name>A0ABY5GLU1_9GAMM</name>
<dbReference type="Gene3D" id="3.30.429.10">
    <property type="entry name" value="Macrophage Migration Inhibitory Factor"/>
    <property type="match status" value="1"/>
</dbReference>
<keyword evidence="2" id="KW-1185">Reference proteome</keyword>
<dbReference type="Pfam" id="PF02962">
    <property type="entry name" value="CHMI"/>
    <property type="match status" value="1"/>
</dbReference>
<dbReference type="SUPFAM" id="SSF55331">
    <property type="entry name" value="Tautomerase/MIF"/>
    <property type="match status" value="1"/>
</dbReference>
<proteinExistence type="predicted"/>